<dbReference type="Proteomes" id="UP000548067">
    <property type="component" value="Unassembled WGS sequence"/>
</dbReference>
<feature type="domain" description="TIR" evidence="1">
    <location>
        <begin position="4"/>
        <end position="97"/>
    </location>
</feature>
<name>A0A848N178_9FLAO</name>
<dbReference type="AlphaFoldDB" id="A0A848N178"/>
<gene>
    <name evidence="2" type="ORF">HIO71_07755</name>
</gene>
<dbReference type="SUPFAM" id="SSF52200">
    <property type="entry name" value="Toll/Interleukin receptor TIR domain"/>
    <property type="match status" value="1"/>
</dbReference>
<dbReference type="GO" id="GO:0007165">
    <property type="term" value="P:signal transduction"/>
    <property type="evidence" value="ECO:0007669"/>
    <property type="project" value="InterPro"/>
</dbReference>
<protein>
    <submittedName>
        <fullName evidence="2">TIR domain-containing protein</fullName>
    </submittedName>
</protein>
<dbReference type="Gene3D" id="3.40.50.10140">
    <property type="entry name" value="Toll/interleukin-1 receptor homology (TIR) domain"/>
    <property type="match status" value="1"/>
</dbReference>
<dbReference type="EMBL" id="JABCJF010000003">
    <property type="protein sequence ID" value="NMR34106.1"/>
    <property type="molecule type" value="Genomic_DNA"/>
</dbReference>
<evidence type="ECO:0000313" key="2">
    <source>
        <dbReference type="EMBL" id="NMR34106.1"/>
    </source>
</evidence>
<evidence type="ECO:0000313" key="3">
    <source>
        <dbReference type="Proteomes" id="UP000548067"/>
    </source>
</evidence>
<proteinExistence type="predicted"/>
<dbReference type="InterPro" id="IPR035897">
    <property type="entry name" value="Toll_tir_struct_dom_sf"/>
</dbReference>
<accession>A0A848N178</accession>
<reference evidence="2 3" key="1">
    <citation type="submission" date="2020-04" db="EMBL/GenBank/DDBJ databases">
        <title>Genome analysis and antimicrobial resistance characteristics of Chryseobacterium aquaticum isolated from farmed salmonids.</title>
        <authorList>
            <person name="Saticioglu I.B."/>
            <person name="Duman M."/>
            <person name="Altun S."/>
        </authorList>
    </citation>
    <scope>NUCLEOTIDE SEQUENCE [LARGE SCALE GENOMIC DNA]</scope>
    <source>
        <strain evidence="2 3">C-174</strain>
    </source>
</reference>
<dbReference type="RefSeq" id="WP_169320992.1">
    <property type="nucleotide sequence ID" value="NZ_JABCJF010000003.1"/>
</dbReference>
<sequence>MKKIFISHSSLDSKYVEKIIDLLETIGVPSEKIFCSSFEGYGIKLGKDFLAYLKDELNNDILVIFIISNNFYSSAICLCEMGATWIKTNDHIPILIPPFEYSDIKGVIPTTHGMKIDDKERYNSLKEIIEKNFNISPINNSVWERKRDNHLKQIKQIVETTGVSKVTPNKPKSIFNDDDYYSNSNELIKKQSKIEWPNDFEMQLHYISKQKEAVENLKQHDPLDIDKHQFDIIRKMARAEWKNDYDMQLHFEQKQVESLRRLNELE</sequence>
<comment type="caution">
    <text evidence="2">The sequence shown here is derived from an EMBL/GenBank/DDBJ whole genome shotgun (WGS) entry which is preliminary data.</text>
</comment>
<evidence type="ECO:0000259" key="1">
    <source>
        <dbReference type="Pfam" id="PF13676"/>
    </source>
</evidence>
<dbReference type="Pfam" id="PF13676">
    <property type="entry name" value="TIR_2"/>
    <property type="match status" value="1"/>
</dbReference>
<dbReference type="InterPro" id="IPR000157">
    <property type="entry name" value="TIR_dom"/>
</dbReference>
<organism evidence="2 3">
    <name type="scientific">Chryseobacterium aquaticum</name>
    <dbReference type="NCBI Taxonomy" id="452084"/>
    <lineage>
        <taxon>Bacteria</taxon>
        <taxon>Pseudomonadati</taxon>
        <taxon>Bacteroidota</taxon>
        <taxon>Flavobacteriia</taxon>
        <taxon>Flavobacteriales</taxon>
        <taxon>Weeksellaceae</taxon>
        <taxon>Chryseobacterium group</taxon>
        <taxon>Chryseobacterium</taxon>
    </lineage>
</organism>